<dbReference type="FunFam" id="2.40.50.100:FF:000010">
    <property type="entry name" value="Acetyltransferase component of pyruvate dehydrogenase complex"/>
    <property type="match status" value="1"/>
</dbReference>
<dbReference type="CDD" id="cd06849">
    <property type="entry name" value="lipoyl_domain"/>
    <property type="match status" value="1"/>
</dbReference>
<evidence type="ECO:0000313" key="12">
    <source>
        <dbReference type="EMBL" id="TGN18424.1"/>
    </source>
</evidence>
<dbReference type="InterPro" id="IPR023213">
    <property type="entry name" value="CAT-like_dom_sf"/>
</dbReference>
<comment type="cofactor">
    <cofactor evidence="8">
        <name>(R)-lipoate</name>
        <dbReference type="ChEBI" id="CHEBI:83088"/>
    </cofactor>
    <text evidence="8">Binds 1 lipoyl cofactor covalently.</text>
</comment>
<dbReference type="EMBL" id="RQHW01000047">
    <property type="protein sequence ID" value="TGN18424.1"/>
    <property type="molecule type" value="Genomic_DNA"/>
</dbReference>
<dbReference type="Pfam" id="PF00364">
    <property type="entry name" value="Biotin_lipoyl"/>
    <property type="match status" value="1"/>
</dbReference>
<feature type="region of interest" description="Disordered" evidence="9">
    <location>
        <begin position="120"/>
        <end position="151"/>
    </location>
</feature>
<dbReference type="InterPro" id="IPR011053">
    <property type="entry name" value="Single_hybrid_motif"/>
</dbReference>
<dbReference type="Pfam" id="PF02817">
    <property type="entry name" value="E3_binding"/>
    <property type="match status" value="1"/>
</dbReference>
<accession>A0A4R9LVY7</accession>
<comment type="function">
    <text evidence="6">The pyruvate dehydrogenase complex catalyzes the overall conversion of pyruvate to acetyl-CoA and CO(2). It contains multiple copies of three enzymatic components: pyruvate dehydrogenase (E1), dihydrolipoamide acetyltransferase (E2) and lipoamide dehydrogenase (E3).</text>
</comment>
<name>A0A4R9LVY7_9LEPT</name>
<reference evidence="12" key="1">
    <citation type="journal article" date="2019" name="PLoS Negl. Trop. Dis.">
        <title>Revisiting the worldwide diversity of Leptospira species in the environment.</title>
        <authorList>
            <person name="Vincent A.T."/>
            <person name="Schiettekatte O."/>
            <person name="Bourhy P."/>
            <person name="Veyrier F.J."/>
            <person name="Picardeau M."/>
        </authorList>
    </citation>
    <scope>NUCLEOTIDE SEQUENCE [LARGE SCALE GENOMIC DNA]</scope>
    <source>
        <strain evidence="12">201300427</strain>
    </source>
</reference>
<comment type="subunit">
    <text evidence="2">Forms a 24-polypeptide structural core with octahedral symmetry.</text>
</comment>
<comment type="catalytic activity">
    <reaction evidence="7 8">
        <text>N(6)-[(R)-dihydrolipoyl]-L-lysyl-[protein] + acetyl-CoA = N(6)-[(R)-S(8)-acetyldihydrolipoyl]-L-lysyl-[protein] + CoA</text>
        <dbReference type="Rhea" id="RHEA:17017"/>
        <dbReference type="Rhea" id="RHEA-COMP:10475"/>
        <dbReference type="Rhea" id="RHEA-COMP:10478"/>
        <dbReference type="ChEBI" id="CHEBI:57287"/>
        <dbReference type="ChEBI" id="CHEBI:57288"/>
        <dbReference type="ChEBI" id="CHEBI:83100"/>
        <dbReference type="ChEBI" id="CHEBI:83111"/>
        <dbReference type="EC" id="2.3.1.12"/>
    </reaction>
</comment>
<keyword evidence="12" id="KW-0670">Pyruvate</keyword>
<sequence length="448" mass="47636">MAKIQEMTQLSPTMTEGTIVKWIKKEGDSVSPGEVLAEVETDKAVMEMEAYDSGVLLKIIEQEGSKLKVGQALAIIGKPGEDVSSLLEKAKSSQPASSPGSSPASKETVVTAAEVVVPPTAKTQADSNSVSKAEPSFPAKQTAEPKKEINPELRGQARILASPLAKSIAIEQGIDLHLVIGTGPEGRITKKDVLDAIGSKQSSGGSSVSFSINAKDEVISLGGMRKTIAKRLTESKQNLPHFYLNADINAKALESFRVSLNDFKDKNLGETAPKVSVNDIIVKAVAASLKLHPKVNASWQEDSILQYGRIDVGIAVSLEGGLLTPVVRSADKKSIFQISSEVKELAKKARDRKLKPEEFSNGTFTISNLGMYGISKFTAIINEPESAILAVGGIEDKPVVENGELKAGRVLSITLSCDHRVIDGAVGAEFLRTLKSLLENPSLISGIS</sequence>
<dbReference type="GO" id="GO:0004742">
    <property type="term" value="F:dihydrolipoyllysine-residue acetyltransferase activity"/>
    <property type="evidence" value="ECO:0007669"/>
    <property type="project" value="UniProtKB-UniRule"/>
</dbReference>
<feature type="compositionally biased region" description="Low complexity" evidence="9">
    <location>
        <begin position="92"/>
        <end position="108"/>
    </location>
</feature>
<keyword evidence="4 8" id="KW-0450">Lipoyl</keyword>
<evidence type="ECO:0000256" key="9">
    <source>
        <dbReference type="SAM" id="MobiDB-lite"/>
    </source>
</evidence>
<dbReference type="InterPro" id="IPR001078">
    <property type="entry name" value="2-oxoacid_DH_actylTfrase"/>
</dbReference>
<dbReference type="InterPro" id="IPR045257">
    <property type="entry name" value="E2/Pdx1"/>
</dbReference>
<dbReference type="Proteomes" id="UP000298058">
    <property type="component" value="Unassembled WGS sequence"/>
</dbReference>
<feature type="domain" description="Peripheral subunit-binding (PSBD)" evidence="11">
    <location>
        <begin position="160"/>
        <end position="197"/>
    </location>
</feature>
<dbReference type="InterPro" id="IPR006257">
    <property type="entry name" value="LAT1"/>
</dbReference>
<dbReference type="InterPro" id="IPR036625">
    <property type="entry name" value="E3-bd_dom_sf"/>
</dbReference>
<dbReference type="AlphaFoldDB" id="A0A4R9LVY7"/>
<evidence type="ECO:0000259" key="11">
    <source>
        <dbReference type="PROSITE" id="PS51826"/>
    </source>
</evidence>
<comment type="similarity">
    <text evidence="1 8">Belongs to the 2-oxoacid dehydrogenase family.</text>
</comment>
<dbReference type="InterPro" id="IPR003016">
    <property type="entry name" value="2-oxoA_DH_lipoyl-BS"/>
</dbReference>
<dbReference type="SUPFAM" id="SSF47005">
    <property type="entry name" value="Peripheral subunit-binding domain of 2-oxo acid dehydrogenase complex"/>
    <property type="match status" value="1"/>
</dbReference>
<keyword evidence="3 8" id="KW-0808">Transferase</keyword>
<keyword evidence="13" id="KW-1185">Reference proteome</keyword>
<dbReference type="PROSITE" id="PS51826">
    <property type="entry name" value="PSBD"/>
    <property type="match status" value="1"/>
</dbReference>
<evidence type="ECO:0000256" key="3">
    <source>
        <dbReference type="ARBA" id="ARBA00022679"/>
    </source>
</evidence>
<evidence type="ECO:0000256" key="8">
    <source>
        <dbReference type="RuleBase" id="RU361137"/>
    </source>
</evidence>
<evidence type="ECO:0000256" key="4">
    <source>
        <dbReference type="ARBA" id="ARBA00022823"/>
    </source>
</evidence>
<dbReference type="PANTHER" id="PTHR23151">
    <property type="entry name" value="DIHYDROLIPOAMIDE ACETYL/SUCCINYL-TRANSFERASE-RELATED"/>
    <property type="match status" value="1"/>
</dbReference>
<dbReference type="PANTHER" id="PTHR23151:SF90">
    <property type="entry name" value="DIHYDROLIPOYLLYSINE-RESIDUE ACETYLTRANSFERASE COMPONENT OF PYRUVATE DEHYDROGENASE COMPLEX, MITOCHONDRIAL-RELATED"/>
    <property type="match status" value="1"/>
</dbReference>
<organism evidence="12 13">
    <name type="scientific">Leptospira idonii</name>
    <dbReference type="NCBI Taxonomy" id="1193500"/>
    <lineage>
        <taxon>Bacteria</taxon>
        <taxon>Pseudomonadati</taxon>
        <taxon>Spirochaetota</taxon>
        <taxon>Spirochaetia</taxon>
        <taxon>Leptospirales</taxon>
        <taxon>Leptospiraceae</taxon>
        <taxon>Leptospira</taxon>
    </lineage>
</organism>
<dbReference type="Pfam" id="PF00198">
    <property type="entry name" value="2-oxoacid_dh"/>
    <property type="match status" value="1"/>
</dbReference>
<feature type="domain" description="Lipoyl-binding" evidence="10">
    <location>
        <begin position="2"/>
        <end position="77"/>
    </location>
</feature>
<dbReference type="EC" id="2.3.1.12" evidence="8"/>
<evidence type="ECO:0000259" key="10">
    <source>
        <dbReference type="PROSITE" id="PS50968"/>
    </source>
</evidence>
<dbReference type="RefSeq" id="WP_135761108.1">
    <property type="nucleotide sequence ID" value="NZ_RQHW01000047.1"/>
</dbReference>
<dbReference type="OrthoDB" id="9805770at2"/>
<dbReference type="InterPro" id="IPR004167">
    <property type="entry name" value="PSBD"/>
</dbReference>
<dbReference type="PROSITE" id="PS00189">
    <property type="entry name" value="LIPOYL"/>
    <property type="match status" value="1"/>
</dbReference>
<dbReference type="GO" id="GO:0006086">
    <property type="term" value="P:pyruvate decarboxylation to acetyl-CoA"/>
    <property type="evidence" value="ECO:0007669"/>
    <property type="project" value="InterPro"/>
</dbReference>
<dbReference type="NCBIfam" id="TIGR01349">
    <property type="entry name" value="PDHac_trf_mito"/>
    <property type="match status" value="1"/>
</dbReference>
<dbReference type="InterPro" id="IPR000089">
    <property type="entry name" value="Biotin_lipoyl"/>
</dbReference>
<evidence type="ECO:0000256" key="7">
    <source>
        <dbReference type="ARBA" id="ARBA00048370"/>
    </source>
</evidence>
<dbReference type="SUPFAM" id="SSF51230">
    <property type="entry name" value="Single hybrid motif"/>
    <property type="match status" value="1"/>
</dbReference>
<evidence type="ECO:0000256" key="2">
    <source>
        <dbReference type="ARBA" id="ARBA00011484"/>
    </source>
</evidence>
<evidence type="ECO:0000256" key="1">
    <source>
        <dbReference type="ARBA" id="ARBA00007317"/>
    </source>
</evidence>
<evidence type="ECO:0000256" key="6">
    <source>
        <dbReference type="ARBA" id="ARBA00025211"/>
    </source>
</evidence>
<dbReference type="Gene3D" id="4.10.320.10">
    <property type="entry name" value="E3-binding domain"/>
    <property type="match status" value="1"/>
</dbReference>
<feature type="region of interest" description="Disordered" evidence="9">
    <location>
        <begin position="86"/>
        <end position="108"/>
    </location>
</feature>
<dbReference type="GO" id="GO:0045254">
    <property type="term" value="C:pyruvate dehydrogenase complex"/>
    <property type="evidence" value="ECO:0007669"/>
    <property type="project" value="UniProtKB-UniRule"/>
</dbReference>
<dbReference type="Gene3D" id="3.30.559.10">
    <property type="entry name" value="Chloramphenicol acetyltransferase-like domain"/>
    <property type="match status" value="1"/>
</dbReference>
<dbReference type="Gene3D" id="2.40.50.100">
    <property type="match status" value="1"/>
</dbReference>
<dbReference type="SUPFAM" id="SSF52777">
    <property type="entry name" value="CoA-dependent acyltransferases"/>
    <property type="match status" value="1"/>
</dbReference>
<protein>
    <recommendedName>
        <fullName evidence="8">Acetyltransferase component of pyruvate dehydrogenase complex</fullName>
        <ecNumber evidence="8">2.3.1.12</ecNumber>
    </recommendedName>
</protein>
<proteinExistence type="inferred from homology"/>
<dbReference type="PROSITE" id="PS50968">
    <property type="entry name" value="BIOTINYL_LIPOYL"/>
    <property type="match status" value="1"/>
</dbReference>
<gene>
    <name evidence="12" type="ORF">EHS15_13590</name>
</gene>
<comment type="caution">
    <text evidence="12">The sequence shown here is derived from an EMBL/GenBank/DDBJ whole genome shotgun (WGS) entry which is preliminary data.</text>
</comment>
<keyword evidence="5 8" id="KW-0012">Acyltransferase</keyword>
<evidence type="ECO:0000313" key="13">
    <source>
        <dbReference type="Proteomes" id="UP000298058"/>
    </source>
</evidence>
<evidence type="ECO:0000256" key="5">
    <source>
        <dbReference type="ARBA" id="ARBA00023315"/>
    </source>
</evidence>